<gene>
    <name evidence="5" type="ORF">D8S85_15125</name>
</gene>
<dbReference type="OrthoDB" id="9801814at2"/>
<protein>
    <submittedName>
        <fullName evidence="5">Efflux RND transporter periplasmic adaptor subunit</fullName>
    </submittedName>
</protein>
<dbReference type="PROSITE" id="PS51257">
    <property type="entry name" value="PROKAR_LIPOPROTEIN"/>
    <property type="match status" value="1"/>
</dbReference>
<dbReference type="RefSeq" id="WP_106481386.1">
    <property type="nucleotide sequence ID" value="NZ_CP032819.1"/>
</dbReference>
<dbReference type="Proteomes" id="UP000270673">
    <property type="component" value="Chromosome"/>
</dbReference>
<evidence type="ECO:0000259" key="4">
    <source>
        <dbReference type="Pfam" id="PF25944"/>
    </source>
</evidence>
<dbReference type="Pfam" id="PF25944">
    <property type="entry name" value="Beta-barrel_RND"/>
    <property type="match status" value="1"/>
</dbReference>
<reference evidence="5 6" key="1">
    <citation type="submission" date="2018-10" db="EMBL/GenBank/DDBJ databases">
        <title>Butyricimonas faecalis sp. nov., isolated from human faeces and emended description of the genus Butyricimonas.</title>
        <authorList>
            <person name="Le Roy T."/>
            <person name="Van der Smissen P."/>
            <person name="Paquot A."/>
            <person name="Delzenne N."/>
            <person name="Muccioli G."/>
            <person name="Collet J.-F."/>
            <person name="Cani P.D."/>
        </authorList>
    </citation>
    <scope>NUCLEOTIDE SEQUENCE [LARGE SCALE GENOMIC DNA]</scope>
    <source>
        <strain evidence="5 6">H184</strain>
    </source>
</reference>
<accession>A0A3Q9ITU4</accession>
<name>A0A3Q9ITU4_9BACT</name>
<keyword evidence="6" id="KW-1185">Reference proteome</keyword>
<evidence type="ECO:0000313" key="6">
    <source>
        <dbReference type="Proteomes" id="UP000270673"/>
    </source>
</evidence>
<sequence>MKAFSIICVISILLFAGCSKSKKQQETPQAPSVAVDHPQLRTVIYTFEYPGYLQAEQTVHLVARVSGYLESYQFTPGQRVHEGQTLFVIEPQPYKDKVTQAEANVESSKSKLAYTKASYERMQEAVKTKAISEIDYLQAQSDYGEALAAYEEARSQLSLANINLSYCIVKAPFSGRISRNMIDPGNIVGTDADNSALATIYKDNQMYLYFNMAYPDFARLPQNTPSALPVTIQDVNNPEKTWVAALDYSSPNIDLNTGTLSLRAIARNPNGELLSGMYVKVIVPYKSVPKAIVIPESSLGTNQGGRYVYLVGPDDTIVFRQVEVGVLTPDGMREITGGLTLEDRYVTKALINVRPGMKIKPTL</sequence>
<dbReference type="Gene3D" id="1.10.287.470">
    <property type="entry name" value="Helix hairpin bin"/>
    <property type="match status" value="1"/>
</dbReference>
<dbReference type="Gene3D" id="2.40.30.170">
    <property type="match status" value="1"/>
</dbReference>
<evidence type="ECO:0000313" key="5">
    <source>
        <dbReference type="EMBL" id="AZS30745.1"/>
    </source>
</evidence>
<dbReference type="GO" id="GO:0046677">
    <property type="term" value="P:response to antibiotic"/>
    <property type="evidence" value="ECO:0007669"/>
    <property type="project" value="TreeGrafter"/>
</dbReference>
<dbReference type="GO" id="GO:0005886">
    <property type="term" value="C:plasma membrane"/>
    <property type="evidence" value="ECO:0007669"/>
    <property type="project" value="TreeGrafter"/>
</dbReference>
<dbReference type="GO" id="GO:0030313">
    <property type="term" value="C:cell envelope"/>
    <property type="evidence" value="ECO:0007669"/>
    <property type="project" value="UniProtKB-SubCell"/>
</dbReference>
<dbReference type="Gene3D" id="2.40.420.20">
    <property type="match status" value="1"/>
</dbReference>
<dbReference type="InterPro" id="IPR006143">
    <property type="entry name" value="RND_pump_MFP"/>
</dbReference>
<dbReference type="GO" id="GO:0015562">
    <property type="term" value="F:efflux transmembrane transporter activity"/>
    <property type="evidence" value="ECO:0007669"/>
    <property type="project" value="InterPro"/>
</dbReference>
<dbReference type="InterPro" id="IPR058624">
    <property type="entry name" value="MdtA-like_HH"/>
</dbReference>
<dbReference type="KEGG" id="buy:D8S85_15125"/>
<dbReference type="Gene3D" id="2.40.50.100">
    <property type="match status" value="1"/>
</dbReference>
<dbReference type="Pfam" id="PF25917">
    <property type="entry name" value="BSH_RND"/>
    <property type="match status" value="1"/>
</dbReference>
<dbReference type="AlphaFoldDB" id="A0A3Q9ITU4"/>
<comment type="similarity">
    <text evidence="1">Belongs to the membrane fusion protein (MFP) (TC 8.A.1) family.</text>
</comment>
<feature type="domain" description="Multidrug resistance protein MdtA-like barrel-sandwich hybrid" evidence="3">
    <location>
        <begin position="58"/>
        <end position="196"/>
    </location>
</feature>
<evidence type="ECO:0000259" key="3">
    <source>
        <dbReference type="Pfam" id="PF25917"/>
    </source>
</evidence>
<organism evidence="5 6">
    <name type="scientific">Butyricimonas faecalis</name>
    <dbReference type="NCBI Taxonomy" id="2093856"/>
    <lineage>
        <taxon>Bacteria</taxon>
        <taxon>Pseudomonadati</taxon>
        <taxon>Bacteroidota</taxon>
        <taxon>Bacteroidia</taxon>
        <taxon>Bacteroidales</taxon>
        <taxon>Odoribacteraceae</taxon>
        <taxon>Butyricimonas</taxon>
    </lineage>
</organism>
<dbReference type="PANTHER" id="PTHR30158:SF10">
    <property type="entry name" value="CATION EFFLUX PUMP"/>
    <property type="match status" value="1"/>
</dbReference>
<proteinExistence type="inferred from homology"/>
<feature type="domain" description="Multidrug resistance protein MdtA-like beta-barrel" evidence="4">
    <location>
        <begin position="206"/>
        <end position="282"/>
    </location>
</feature>
<dbReference type="InterPro" id="IPR058625">
    <property type="entry name" value="MdtA-like_BSH"/>
</dbReference>
<dbReference type="SUPFAM" id="SSF111369">
    <property type="entry name" value="HlyD-like secretion proteins"/>
    <property type="match status" value="1"/>
</dbReference>
<feature type="domain" description="Multidrug resistance protein MdtA-like alpha-helical hairpin" evidence="2">
    <location>
        <begin position="98"/>
        <end position="166"/>
    </location>
</feature>
<dbReference type="PANTHER" id="PTHR30158">
    <property type="entry name" value="ACRA/E-RELATED COMPONENT OF DRUG EFFLUX TRANSPORTER"/>
    <property type="match status" value="1"/>
</dbReference>
<dbReference type="NCBIfam" id="TIGR01730">
    <property type="entry name" value="RND_mfp"/>
    <property type="match status" value="1"/>
</dbReference>
<dbReference type="Pfam" id="PF25876">
    <property type="entry name" value="HH_MFP_RND"/>
    <property type="match status" value="1"/>
</dbReference>
<dbReference type="EMBL" id="CP032819">
    <property type="protein sequence ID" value="AZS30745.1"/>
    <property type="molecule type" value="Genomic_DNA"/>
</dbReference>
<evidence type="ECO:0000259" key="2">
    <source>
        <dbReference type="Pfam" id="PF25876"/>
    </source>
</evidence>
<dbReference type="InterPro" id="IPR058626">
    <property type="entry name" value="MdtA-like_b-barrel"/>
</dbReference>
<evidence type="ECO:0000256" key="1">
    <source>
        <dbReference type="ARBA" id="ARBA00009477"/>
    </source>
</evidence>